<reference evidence="2 3" key="1">
    <citation type="submission" date="2018-03" db="EMBL/GenBank/DDBJ databases">
        <title>Genome sequencing of Melaminivora sp.</title>
        <authorList>
            <person name="Kim S.-J."/>
            <person name="Heo J."/>
            <person name="Ahn J.-H."/>
            <person name="Kwon S.-W."/>
        </authorList>
    </citation>
    <scope>NUCLEOTIDE SEQUENCE [LARGE SCALE GENOMIC DNA]</scope>
    <source>
        <strain evidence="2 3">SC2-9</strain>
    </source>
</reference>
<dbReference type="PANTHER" id="PTHR33525">
    <property type="match status" value="1"/>
</dbReference>
<dbReference type="OrthoDB" id="9804751at2"/>
<dbReference type="AlphaFoldDB" id="A0A2R3QFH9"/>
<dbReference type="SUPFAM" id="SSF109604">
    <property type="entry name" value="HD-domain/PDEase-like"/>
    <property type="match status" value="1"/>
</dbReference>
<dbReference type="Pfam" id="PF08668">
    <property type="entry name" value="HDOD"/>
    <property type="match status" value="1"/>
</dbReference>
<dbReference type="PROSITE" id="PS51833">
    <property type="entry name" value="HDOD"/>
    <property type="match status" value="1"/>
</dbReference>
<organism evidence="2 3">
    <name type="scientific">Melaminivora suipulveris</name>
    <dbReference type="NCBI Taxonomy" id="2109913"/>
    <lineage>
        <taxon>Bacteria</taxon>
        <taxon>Pseudomonadati</taxon>
        <taxon>Pseudomonadota</taxon>
        <taxon>Betaproteobacteria</taxon>
        <taxon>Burkholderiales</taxon>
        <taxon>Comamonadaceae</taxon>
        <taxon>Melaminivora</taxon>
    </lineage>
</organism>
<evidence type="ECO:0000313" key="2">
    <source>
        <dbReference type="EMBL" id="AVO50536.1"/>
    </source>
</evidence>
<name>A0A2R3QFH9_9BURK</name>
<evidence type="ECO:0000313" key="3">
    <source>
        <dbReference type="Proteomes" id="UP000237925"/>
    </source>
</evidence>
<protein>
    <recommendedName>
        <fullName evidence="1">HDOD domain-containing protein</fullName>
    </recommendedName>
</protein>
<gene>
    <name evidence="2" type="ORF">C6568_15820</name>
</gene>
<feature type="domain" description="HDOD" evidence="1">
    <location>
        <begin position="272"/>
        <end position="473"/>
    </location>
</feature>
<proteinExistence type="predicted"/>
<evidence type="ECO:0000259" key="1">
    <source>
        <dbReference type="PROSITE" id="PS51833"/>
    </source>
</evidence>
<accession>A0A2R3QFH9</accession>
<dbReference type="InterPro" id="IPR013976">
    <property type="entry name" value="HDOD"/>
</dbReference>
<dbReference type="KEGG" id="mela:C6568_15820"/>
<dbReference type="RefSeq" id="WP_106684987.1">
    <property type="nucleotide sequence ID" value="NZ_CP027667.1"/>
</dbReference>
<dbReference type="PANTHER" id="PTHR33525:SF4">
    <property type="entry name" value="CYCLIC DI-GMP PHOSPHODIESTERASE CDGJ"/>
    <property type="match status" value="1"/>
</dbReference>
<sequence length="479" mass="52946">MLELLRRLVRRPTAAPPVEPPAAEARSRQQFETLQRLAPLKAAPTPLPASTSAADAASRAASSFVRREPVLDRDERIAGYTFNLQDNLQSRLLGKQDLQLKVYDDLLLRSLTSLGIHSLLGHRLAFVGLSPVSLDNPLLRQLPVRGTVLMLKPGRQPLLPETLTPQLQALRAAGFAIGWVIGPRSLAEHSALIELAAQGDYVQFQTAGLDGLQLTTLRRDLLRRRAPHAARLRLIAHELRVHEEFNLCFQMGFDHFLGDFVTSREDWHPPRSDVNRALTLKLLNLVRGDEDLRSIARQIGTDPVMVFKLLRYLNSPAIGLPNPVSTIDAALQLLGRERCFRWLSLLLFDVQQAGFRERLLTEQALTRAFFLEALAGQGGVPRQPDELFILGLFSMLDLLIGRPLPDLLEETRLPPGVHAALLKQPGALRDALALARASETNAEDLAAVTKACGLDADQVLRHGIEALEKAHTTLSALQP</sequence>
<dbReference type="InterPro" id="IPR052340">
    <property type="entry name" value="RNase_Y/CdgJ"/>
</dbReference>
<dbReference type="EMBL" id="CP027667">
    <property type="protein sequence ID" value="AVO50536.1"/>
    <property type="molecule type" value="Genomic_DNA"/>
</dbReference>
<keyword evidence="3" id="KW-1185">Reference proteome</keyword>
<dbReference type="Proteomes" id="UP000237925">
    <property type="component" value="Chromosome"/>
</dbReference>
<dbReference type="Gene3D" id="1.10.3210.10">
    <property type="entry name" value="Hypothetical protein af1432"/>
    <property type="match status" value="1"/>
</dbReference>